<keyword evidence="1" id="KW-1133">Transmembrane helix</keyword>
<comment type="caution">
    <text evidence="2">The sequence shown here is derived from an EMBL/GenBank/DDBJ whole genome shotgun (WGS) entry which is preliminary data.</text>
</comment>
<organism evidence="2 3">
    <name type="scientific">Acaulospora morrowiae</name>
    <dbReference type="NCBI Taxonomy" id="94023"/>
    <lineage>
        <taxon>Eukaryota</taxon>
        <taxon>Fungi</taxon>
        <taxon>Fungi incertae sedis</taxon>
        <taxon>Mucoromycota</taxon>
        <taxon>Glomeromycotina</taxon>
        <taxon>Glomeromycetes</taxon>
        <taxon>Diversisporales</taxon>
        <taxon>Acaulosporaceae</taxon>
        <taxon>Acaulospora</taxon>
    </lineage>
</organism>
<keyword evidence="1" id="KW-0812">Transmembrane</keyword>
<sequence>MYTHTNCEDPLNFPNFLKKFEETFKGIFGKVVDNKFTEKEYKEFTKAAKNIDINGLNDENIKNLDEYSKTYLRIKEKSEQIYEVLLRIDGCNLDNKRWAPKWNTLCRRYKNLMMNSKEVAKTLSTYSRNHVKKTLPILKSDKVSKAEKENHIKQIINVSRFFIILLLHTQLINTYYPYQFIEKNKKKAQKNSENFDQYKLDVLNFKVDYNRWAESKLTEESLEKKKSSLKVEIKKLNENISVYDGNINKIAFTVASIVGIGFIGICVAGAFQVPLAITVLNKIACGTTLSKIACGITLAVTAYGCSYAALKTRNSAIKNKLKKKQNIHDEQIEKASEWSEQIIESLEKFVNIADIISTFWELINLYLDDFLGTEAIYGDYWNNLPEDEYKRHVDLWIVFSNSLDRYVSQVTKVKVKKN</sequence>
<accession>A0A9N8ZTL4</accession>
<protein>
    <submittedName>
        <fullName evidence="2">4732_t:CDS:1</fullName>
    </submittedName>
</protein>
<name>A0A9N8ZTL4_9GLOM</name>
<dbReference type="Proteomes" id="UP000789342">
    <property type="component" value="Unassembled WGS sequence"/>
</dbReference>
<dbReference type="EMBL" id="CAJVPV010001719">
    <property type="protein sequence ID" value="CAG8506357.1"/>
    <property type="molecule type" value="Genomic_DNA"/>
</dbReference>
<keyword evidence="1" id="KW-0472">Membrane</keyword>
<dbReference type="AlphaFoldDB" id="A0A9N8ZTL4"/>
<evidence type="ECO:0000256" key="1">
    <source>
        <dbReference type="SAM" id="Phobius"/>
    </source>
</evidence>
<evidence type="ECO:0000313" key="3">
    <source>
        <dbReference type="Proteomes" id="UP000789342"/>
    </source>
</evidence>
<reference evidence="2" key="1">
    <citation type="submission" date="2021-06" db="EMBL/GenBank/DDBJ databases">
        <authorList>
            <person name="Kallberg Y."/>
            <person name="Tangrot J."/>
            <person name="Rosling A."/>
        </authorList>
    </citation>
    <scope>NUCLEOTIDE SEQUENCE</scope>
    <source>
        <strain evidence="2">CL551</strain>
    </source>
</reference>
<feature type="transmembrane region" description="Helical" evidence="1">
    <location>
        <begin position="250"/>
        <end position="277"/>
    </location>
</feature>
<keyword evidence="3" id="KW-1185">Reference proteome</keyword>
<gene>
    <name evidence="2" type="ORF">AMORRO_LOCUS3508</name>
</gene>
<evidence type="ECO:0000313" key="2">
    <source>
        <dbReference type="EMBL" id="CAG8506357.1"/>
    </source>
</evidence>
<feature type="transmembrane region" description="Helical" evidence="1">
    <location>
        <begin position="289"/>
        <end position="310"/>
    </location>
</feature>
<proteinExistence type="predicted"/>